<evidence type="ECO:0000256" key="11">
    <source>
        <dbReference type="ARBA" id="ARBA00023264"/>
    </source>
</evidence>
<dbReference type="GO" id="GO:0005886">
    <property type="term" value="C:plasma membrane"/>
    <property type="evidence" value="ECO:0007669"/>
    <property type="project" value="UniProtKB-SubCell"/>
</dbReference>
<dbReference type="EMBL" id="FMAQ01000016">
    <property type="protein sequence ID" value="SCC29521.1"/>
    <property type="molecule type" value="Genomic_DNA"/>
</dbReference>
<evidence type="ECO:0000313" key="17">
    <source>
        <dbReference type="Proteomes" id="UP000199670"/>
    </source>
</evidence>
<dbReference type="GO" id="GO:0016024">
    <property type="term" value="P:CDP-diacylglycerol biosynthetic process"/>
    <property type="evidence" value="ECO:0007669"/>
    <property type="project" value="UniProtKB-UniRule"/>
</dbReference>
<comment type="similarity">
    <text evidence="4 14">Belongs to the GPAT/DAPAT family.</text>
</comment>
<evidence type="ECO:0000256" key="5">
    <source>
        <dbReference type="ARBA" id="ARBA00013113"/>
    </source>
</evidence>
<dbReference type="PIRSF" id="PIRSF000437">
    <property type="entry name" value="GPAT_DHAPAT"/>
    <property type="match status" value="1"/>
</dbReference>
<dbReference type="NCBIfam" id="NF003441">
    <property type="entry name" value="PRK04974.1"/>
    <property type="match status" value="1"/>
</dbReference>
<evidence type="ECO:0000256" key="7">
    <source>
        <dbReference type="ARBA" id="ARBA00022475"/>
    </source>
</evidence>
<keyword evidence="8 14" id="KW-0808">Transferase</keyword>
<dbReference type="Proteomes" id="UP000199670">
    <property type="component" value="Unassembled WGS sequence"/>
</dbReference>
<comment type="domain">
    <text evidence="14">The HXXXXD motif is essential for acyltransferase activity and may constitute the binding site for the phosphate moiety of the glycerol-3-phosphate.</text>
</comment>
<evidence type="ECO:0000256" key="13">
    <source>
        <dbReference type="ARBA" id="ARBA00048427"/>
    </source>
</evidence>
<comment type="catalytic activity">
    <reaction evidence="13 14">
        <text>sn-glycerol 3-phosphate + an acyl-CoA = a 1-acyl-sn-glycero-3-phosphate + CoA</text>
        <dbReference type="Rhea" id="RHEA:15325"/>
        <dbReference type="ChEBI" id="CHEBI:57287"/>
        <dbReference type="ChEBI" id="CHEBI:57597"/>
        <dbReference type="ChEBI" id="CHEBI:57970"/>
        <dbReference type="ChEBI" id="CHEBI:58342"/>
        <dbReference type="EC" id="2.3.1.15"/>
    </reaction>
</comment>
<keyword evidence="14" id="KW-0443">Lipid metabolism</keyword>
<keyword evidence="7 14" id="KW-1003">Cell membrane</keyword>
<evidence type="ECO:0000256" key="3">
    <source>
        <dbReference type="ARBA" id="ARBA00005189"/>
    </source>
</evidence>
<keyword evidence="10 14" id="KW-0594">Phospholipid biosynthesis</keyword>
<evidence type="ECO:0000256" key="9">
    <source>
        <dbReference type="ARBA" id="ARBA00023136"/>
    </source>
</evidence>
<dbReference type="PANTHER" id="PTHR12563:SF17">
    <property type="entry name" value="DIHYDROXYACETONE PHOSPHATE ACYLTRANSFERASE"/>
    <property type="match status" value="1"/>
</dbReference>
<dbReference type="RefSeq" id="WP_091350541.1">
    <property type="nucleotide sequence ID" value="NZ_FMAQ01000016.1"/>
</dbReference>
<keyword evidence="9 14" id="KW-0472">Membrane</keyword>
<name>A0A1C4DDV5_9GAMM</name>
<dbReference type="InterPro" id="IPR045520">
    <property type="entry name" value="GPAT/DHAPAT_C"/>
</dbReference>
<dbReference type="PIRSF" id="PIRSF500064">
    <property type="entry name" value="GPAT"/>
    <property type="match status" value="1"/>
</dbReference>
<organism evidence="16 17">
    <name type="scientific">Gilliamella bombicola</name>
    <dbReference type="NCBI Taxonomy" id="1798182"/>
    <lineage>
        <taxon>Bacteria</taxon>
        <taxon>Pseudomonadati</taxon>
        <taxon>Pseudomonadota</taxon>
        <taxon>Gammaproteobacteria</taxon>
        <taxon>Orbales</taxon>
        <taxon>Orbaceae</taxon>
        <taxon>Gilliamella</taxon>
    </lineage>
</organism>
<dbReference type="Pfam" id="PF01553">
    <property type="entry name" value="Acyltransferase"/>
    <property type="match status" value="1"/>
</dbReference>
<dbReference type="PANTHER" id="PTHR12563">
    <property type="entry name" value="GLYCEROL-3-PHOSPHATE ACYLTRANSFERASE"/>
    <property type="match status" value="1"/>
</dbReference>
<dbReference type="SUPFAM" id="SSF69593">
    <property type="entry name" value="Glycerol-3-phosphate (1)-acyltransferase"/>
    <property type="match status" value="1"/>
</dbReference>
<gene>
    <name evidence="14" type="primary">plsB</name>
    <name evidence="16" type="ORF">GA0061081_11615</name>
</gene>
<dbReference type="OrthoDB" id="335193at2"/>
<comment type="subcellular location">
    <subcellularLocation>
        <location evidence="1 14">Cell membrane</location>
        <topology evidence="1 14">Peripheral membrane protein</topology>
        <orientation evidence="1 14">Cytoplasmic side</orientation>
    </subcellularLocation>
</comment>
<feature type="short sequence motif" description="HXXXXD motif" evidence="14">
    <location>
        <begin position="305"/>
        <end position="310"/>
    </location>
</feature>
<keyword evidence="17" id="KW-1185">Reference proteome</keyword>
<dbReference type="GO" id="GO:0006631">
    <property type="term" value="P:fatty acid metabolic process"/>
    <property type="evidence" value="ECO:0007669"/>
    <property type="project" value="TreeGrafter"/>
</dbReference>
<comment type="pathway">
    <text evidence="3">Lipid metabolism.</text>
</comment>
<evidence type="ECO:0000259" key="15">
    <source>
        <dbReference type="SMART" id="SM00563"/>
    </source>
</evidence>
<reference evidence="17" key="1">
    <citation type="submission" date="2016-08" db="EMBL/GenBank/DDBJ databases">
        <authorList>
            <person name="Varghese N."/>
            <person name="Submissions Spin"/>
        </authorList>
    </citation>
    <scope>NUCLEOTIDE SEQUENCE [LARGE SCALE GENOMIC DNA]</scope>
    <source>
        <strain evidence="17">R-53248</strain>
    </source>
</reference>
<keyword evidence="11 14" id="KW-1208">Phospholipid metabolism</keyword>
<proteinExistence type="inferred from homology"/>
<keyword evidence="12 14" id="KW-0012">Acyltransferase</keyword>
<protein>
    <recommendedName>
        <fullName evidence="6 14">Glycerol-3-phosphate acyltransferase</fullName>
        <shortName evidence="14">GPAT</shortName>
        <ecNumber evidence="5 14">2.3.1.15</ecNumber>
    </recommendedName>
</protein>
<dbReference type="CDD" id="cd07993">
    <property type="entry name" value="LPLAT_DHAPAT-like"/>
    <property type="match status" value="1"/>
</dbReference>
<dbReference type="GO" id="GO:0004366">
    <property type="term" value="F:glycerol-3-phosphate O-acyltransferase activity"/>
    <property type="evidence" value="ECO:0007669"/>
    <property type="project" value="UniProtKB-UniRule"/>
</dbReference>
<comment type="pathway">
    <text evidence="2 14">Phospholipid metabolism; CDP-diacylglycerol biosynthesis; CDP-diacylglycerol from sn-glycerol 3-phosphate: step 1/3.</text>
</comment>
<dbReference type="STRING" id="1798182.GA0061081_11615"/>
<evidence type="ECO:0000256" key="14">
    <source>
        <dbReference type="HAMAP-Rule" id="MF_00393"/>
    </source>
</evidence>
<evidence type="ECO:0000256" key="1">
    <source>
        <dbReference type="ARBA" id="ARBA00004413"/>
    </source>
</evidence>
<dbReference type="InterPro" id="IPR022284">
    <property type="entry name" value="GPAT/DHAPAT"/>
</dbReference>
<evidence type="ECO:0000256" key="4">
    <source>
        <dbReference type="ARBA" id="ARBA00007937"/>
    </source>
</evidence>
<dbReference type="UniPathway" id="UPA00557">
    <property type="reaction ID" value="UER00612"/>
</dbReference>
<dbReference type="EC" id="2.3.1.15" evidence="5 14"/>
<feature type="domain" description="Phospholipid/glycerol acyltransferase" evidence="15">
    <location>
        <begin position="300"/>
        <end position="427"/>
    </location>
</feature>
<accession>A0A1C4DDV5</accession>
<dbReference type="HAMAP" id="MF_00393">
    <property type="entry name" value="Glyc3P_acyltrans"/>
    <property type="match status" value="1"/>
</dbReference>
<dbReference type="NCBIfam" id="TIGR03703">
    <property type="entry name" value="plsB"/>
    <property type="match status" value="1"/>
</dbReference>
<dbReference type="InterPro" id="IPR028354">
    <property type="entry name" value="GPAT_PlsB"/>
</dbReference>
<evidence type="ECO:0000313" key="16">
    <source>
        <dbReference type="EMBL" id="SCC29521.1"/>
    </source>
</evidence>
<evidence type="ECO:0000256" key="10">
    <source>
        <dbReference type="ARBA" id="ARBA00023209"/>
    </source>
</evidence>
<evidence type="ECO:0000256" key="6">
    <source>
        <dbReference type="ARBA" id="ARBA00013432"/>
    </source>
</evidence>
<dbReference type="Pfam" id="PF19277">
    <property type="entry name" value="GPAT_C"/>
    <property type="match status" value="1"/>
</dbReference>
<evidence type="ECO:0000256" key="12">
    <source>
        <dbReference type="ARBA" id="ARBA00023315"/>
    </source>
</evidence>
<dbReference type="SMART" id="SM00563">
    <property type="entry name" value="PlsC"/>
    <property type="match status" value="1"/>
</dbReference>
<sequence length="811" mass="92607">MFSWWTKVYFFLIQLLIKIFVKSKPIPTNPITELELDTARPILYVLPYNSQIDLMVIRSLCLQYNLPDPLIGININGKTVPAYIYIDKGPGIFASNQQRKKAIGILRDYISAHQQNHDLDIQMLPVSVMFGRRPDKEGKKKLSLQVLGATSKFLKIITSGRDCYTRFSRTVSFKDIHVDKQDLSVLAHKLARVARIHFSKQRMASIGPTLPVRQAMLNNLLKKQALSEAIREEAKSKNITLDKAKKNALANLNEIAANFSYHMLRVTDFVLTWAWNRLYQGLKVTNADPVRELAQNGQEIVYVPCHRSHMDYLLLSYVLYRQGLVPPHIAAGINLNFWPAGPIFRRLGAFFIRRSFRGNKLYTSVFREYLAELFIRGYAVEYFIEGGRSRTGRLLDPKTGMLMMTIQTLLRGDARPIAIVPVYIGYEHVLEVATYANELRGAKKEKESLWRTIKAFLKLKKLGFGYVNFGQPIPLNQFLNQHVPEWRDAIEPTGTQRPQWLTPTTNLLANKIMEHINSSAAINAMNLCCSILLAADQRALTKIRLVEHIDYLLKLLKKVPYSNLITIPDQTPEELFEHAKDMGKFIITTDKVGEMVGLTTEQAVLMTYYRNNIQHLLIIPAIVARIVLKHNHISSDEILEQVKCLFPLIKSELFLYHNDEQLTEYVHQIIATYIDLNLINDSTDKLVVNYLKISGLQLLASSSRDTLQRYAIAFSLLQKDPTISRATLEKEGRLIAERLSVLHGINSPEFFDKGVFSTLVASLREQGYLDDQGDENVPKIEKMNEILKPLITTRVMQTIDEINPLAKQSNS</sequence>
<evidence type="ECO:0000256" key="2">
    <source>
        <dbReference type="ARBA" id="ARBA00004765"/>
    </source>
</evidence>
<dbReference type="AlphaFoldDB" id="A0A1C4DDV5"/>
<dbReference type="InterPro" id="IPR002123">
    <property type="entry name" value="Plipid/glycerol_acylTrfase"/>
</dbReference>
<evidence type="ECO:0000256" key="8">
    <source>
        <dbReference type="ARBA" id="ARBA00022679"/>
    </source>
</evidence>
<keyword evidence="14" id="KW-0444">Lipid biosynthesis</keyword>
<dbReference type="InterPro" id="IPR041728">
    <property type="entry name" value="GPAT/DHAPAT_LPLAT"/>
</dbReference>